<name>A0A8R1HMH3_CAEJA</name>
<dbReference type="SUPFAM" id="SSF57716">
    <property type="entry name" value="Glucocorticoid receptor-like (DNA-binding domain)"/>
    <property type="match status" value="1"/>
</dbReference>
<keyword evidence="14" id="KW-0812">Transmembrane</keyword>
<dbReference type="FunFam" id="3.30.60.20:FF:000048">
    <property type="entry name" value="Thymidine kinase"/>
    <property type="match status" value="1"/>
</dbReference>
<feature type="transmembrane region" description="Helical" evidence="14">
    <location>
        <begin position="282"/>
        <end position="303"/>
    </location>
</feature>
<keyword evidence="6" id="KW-0479">Metal-binding</keyword>
<sequence>MEVDSAKCEMTCCSSNSSLSDFNTLPRCPNRVGSITVILGPMFSGKTTELLRLHDRQIIARRTCVLVKYAGDTRYDSELVATHSKMTGQGRTVKAHRLSEVRSQIFSDDVQVVSIDEGQFFDDLADTCEKLAQSGKVVCVAALNGTFERKPFPQISLLLPYANEIKQVTAVCVECGSQANFSFRSTLDKKVEVIGGLESYTALCRECYVQKSEERDAEESLKTCCDKNENDISGIVLSMKESRSDGSTSPPRKKIGLRNMLARERKQCTPLLHFFLRSSREMFMFLWLLIISIIFSIYLPATIRVLAENLKPRPSTCLIGRDETMETLTKPAKTTKPEKQQFDIIFFLNFDFHASLEK</sequence>
<evidence type="ECO:0000256" key="12">
    <source>
        <dbReference type="ARBA" id="ARBA00048113"/>
    </source>
</evidence>
<dbReference type="Gene3D" id="3.40.50.300">
    <property type="entry name" value="P-loop containing nucleotide triphosphate hydrolases"/>
    <property type="match status" value="1"/>
</dbReference>
<evidence type="ECO:0000256" key="9">
    <source>
        <dbReference type="ARBA" id="ARBA00022833"/>
    </source>
</evidence>
<dbReference type="GO" id="GO:0046104">
    <property type="term" value="P:thymidine metabolic process"/>
    <property type="evidence" value="ECO:0007669"/>
    <property type="project" value="TreeGrafter"/>
</dbReference>
<comment type="catalytic activity">
    <reaction evidence="12">
        <text>thymidine + ATP = dTMP + ADP + H(+)</text>
        <dbReference type="Rhea" id="RHEA:19129"/>
        <dbReference type="ChEBI" id="CHEBI:15378"/>
        <dbReference type="ChEBI" id="CHEBI:17748"/>
        <dbReference type="ChEBI" id="CHEBI:30616"/>
        <dbReference type="ChEBI" id="CHEBI:63528"/>
        <dbReference type="ChEBI" id="CHEBI:456216"/>
        <dbReference type="EC" id="2.7.1.21"/>
    </reaction>
    <physiologicalReaction direction="left-to-right" evidence="12">
        <dbReference type="Rhea" id="RHEA:19130"/>
    </physiologicalReaction>
</comment>
<dbReference type="InterPro" id="IPR027417">
    <property type="entry name" value="P-loop_NTPase"/>
</dbReference>
<comment type="subunit">
    <text evidence="11">Homotetramer. Tetramerization from dimerization is induced by ATP and increases catalytic efficiency due to a high affinity for thymidine. Tetramerization is inhibited by phosphorylation at Ser-13. Interacts (via the KEN box) with FZR1.</text>
</comment>
<evidence type="ECO:0000256" key="6">
    <source>
        <dbReference type="ARBA" id="ARBA00022723"/>
    </source>
</evidence>
<keyword evidence="8" id="KW-0418">Kinase</keyword>
<evidence type="ECO:0000256" key="2">
    <source>
        <dbReference type="ARBA" id="ARBA00012118"/>
    </source>
</evidence>
<dbReference type="Gene3D" id="3.30.60.20">
    <property type="match status" value="1"/>
</dbReference>
<dbReference type="InterPro" id="IPR020633">
    <property type="entry name" value="Thymidine_kinase_CS"/>
</dbReference>
<dbReference type="PROSITE" id="PS00603">
    <property type="entry name" value="TK_CELLULAR_TYPE"/>
    <property type="match status" value="1"/>
</dbReference>
<evidence type="ECO:0000256" key="5">
    <source>
        <dbReference type="ARBA" id="ARBA00022679"/>
    </source>
</evidence>
<dbReference type="EnsemblMetazoa" id="CJA03406.1">
    <property type="protein sequence ID" value="CJA03406.1"/>
    <property type="gene ID" value="WBGene00122610"/>
</dbReference>
<keyword evidence="4" id="KW-0237">DNA synthesis</keyword>
<accession>A0A8R1HMH3</accession>
<dbReference type="Pfam" id="PF00265">
    <property type="entry name" value="TK"/>
    <property type="match status" value="1"/>
</dbReference>
<evidence type="ECO:0000256" key="1">
    <source>
        <dbReference type="ARBA" id="ARBA00007587"/>
    </source>
</evidence>
<evidence type="ECO:0000256" key="3">
    <source>
        <dbReference type="ARBA" id="ARBA00021150"/>
    </source>
</evidence>
<dbReference type="GO" id="GO:0042802">
    <property type="term" value="F:identical protein binding"/>
    <property type="evidence" value="ECO:0007669"/>
    <property type="project" value="UniProtKB-ARBA"/>
</dbReference>
<evidence type="ECO:0000256" key="7">
    <source>
        <dbReference type="ARBA" id="ARBA00022741"/>
    </source>
</evidence>
<dbReference type="Proteomes" id="UP000005237">
    <property type="component" value="Unassembled WGS sequence"/>
</dbReference>
<keyword evidence="10" id="KW-0067">ATP-binding</keyword>
<keyword evidence="9" id="KW-0862">Zinc</keyword>
<evidence type="ECO:0000256" key="4">
    <source>
        <dbReference type="ARBA" id="ARBA00022634"/>
    </source>
</evidence>
<dbReference type="GO" id="GO:0005524">
    <property type="term" value="F:ATP binding"/>
    <property type="evidence" value="ECO:0007669"/>
    <property type="project" value="UniProtKB-KW"/>
</dbReference>
<organism evidence="15 16">
    <name type="scientific">Caenorhabditis japonica</name>
    <dbReference type="NCBI Taxonomy" id="281687"/>
    <lineage>
        <taxon>Eukaryota</taxon>
        <taxon>Metazoa</taxon>
        <taxon>Ecdysozoa</taxon>
        <taxon>Nematoda</taxon>
        <taxon>Chromadorea</taxon>
        <taxon>Rhabditida</taxon>
        <taxon>Rhabditina</taxon>
        <taxon>Rhabditomorpha</taxon>
        <taxon>Rhabditoidea</taxon>
        <taxon>Rhabditidae</taxon>
        <taxon>Peloderinae</taxon>
        <taxon>Caenorhabditis</taxon>
    </lineage>
</organism>
<evidence type="ECO:0000256" key="14">
    <source>
        <dbReference type="SAM" id="Phobius"/>
    </source>
</evidence>
<protein>
    <recommendedName>
        <fullName evidence="3">Thymidine kinase, cytosolic</fullName>
        <ecNumber evidence="2">2.7.1.21</ecNumber>
    </recommendedName>
</protein>
<dbReference type="PANTHER" id="PTHR11441:SF0">
    <property type="entry name" value="THYMIDINE KINASE, CYTOSOLIC"/>
    <property type="match status" value="1"/>
</dbReference>
<keyword evidence="16" id="KW-1185">Reference proteome</keyword>
<dbReference type="GO" id="GO:0071897">
    <property type="term" value="P:DNA biosynthetic process"/>
    <property type="evidence" value="ECO:0007669"/>
    <property type="project" value="UniProtKB-KW"/>
</dbReference>
<dbReference type="InterPro" id="IPR001267">
    <property type="entry name" value="Thymidine_kinase"/>
</dbReference>
<reference evidence="15" key="2">
    <citation type="submission" date="2022-06" db="UniProtKB">
        <authorList>
            <consortium name="EnsemblMetazoa"/>
        </authorList>
    </citation>
    <scope>IDENTIFICATION</scope>
    <source>
        <strain evidence="15">DF5081</strain>
    </source>
</reference>
<keyword evidence="14" id="KW-1133">Transmembrane helix</keyword>
<dbReference type="EC" id="2.7.1.21" evidence="2"/>
<dbReference type="SUPFAM" id="SSF52540">
    <property type="entry name" value="P-loop containing nucleoside triphosphate hydrolases"/>
    <property type="match status" value="1"/>
</dbReference>
<proteinExistence type="inferred from homology"/>
<evidence type="ECO:0000256" key="8">
    <source>
        <dbReference type="ARBA" id="ARBA00022777"/>
    </source>
</evidence>
<dbReference type="GO" id="GO:0046872">
    <property type="term" value="F:metal ion binding"/>
    <property type="evidence" value="ECO:0007669"/>
    <property type="project" value="UniProtKB-KW"/>
</dbReference>
<keyword evidence="14" id="KW-0472">Membrane</keyword>
<evidence type="ECO:0000256" key="10">
    <source>
        <dbReference type="ARBA" id="ARBA00022840"/>
    </source>
</evidence>
<evidence type="ECO:0000313" key="16">
    <source>
        <dbReference type="Proteomes" id="UP000005237"/>
    </source>
</evidence>
<evidence type="ECO:0000256" key="13">
    <source>
        <dbReference type="RuleBase" id="RU004165"/>
    </source>
</evidence>
<dbReference type="GO" id="GO:0004797">
    <property type="term" value="F:thymidine kinase activity"/>
    <property type="evidence" value="ECO:0007669"/>
    <property type="project" value="UniProtKB-EC"/>
</dbReference>
<evidence type="ECO:0000256" key="11">
    <source>
        <dbReference type="ARBA" id="ARBA00046642"/>
    </source>
</evidence>
<dbReference type="FunFam" id="3.40.50.300:FF:001270">
    <property type="entry name" value="Thymidine kinase"/>
    <property type="match status" value="1"/>
</dbReference>
<dbReference type="PANTHER" id="PTHR11441">
    <property type="entry name" value="THYMIDINE KINASE"/>
    <property type="match status" value="1"/>
</dbReference>
<reference evidence="16" key="1">
    <citation type="submission" date="2010-08" db="EMBL/GenBank/DDBJ databases">
        <authorList>
            <consortium name="Caenorhabditis japonica Sequencing Consortium"/>
            <person name="Wilson R.K."/>
        </authorList>
    </citation>
    <scope>NUCLEOTIDE SEQUENCE [LARGE SCALE GENOMIC DNA]</scope>
    <source>
        <strain evidence="16">DF5081</strain>
    </source>
</reference>
<keyword evidence="5" id="KW-0808">Transferase</keyword>
<evidence type="ECO:0000313" key="15">
    <source>
        <dbReference type="EnsemblMetazoa" id="CJA03406.1"/>
    </source>
</evidence>
<dbReference type="AlphaFoldDB" id="A0A8R1HMH3"/>
<keyword evidence="7" id="KW-0547">Nucleotide-binding</keyword>
<comment type="similarity">
    <text evidence="1 13">Belongs to the thymidine kinase family.</text>
</comment>